<sequence length="200" mass="22908">MNFKIAALTPLLFISVLLNAQSNETTENQINTVENQFTEIFEGSNNYRDDRGQSYEVVKVEKLTRLKSNILDSIANLEKSISEKDITIGQQESEISTLKSTLKTTDGNLTESREKEDGIELFGILMSKTTYNTIMWSIAGVLLLGLIIFILRFKNSNAVTKESKSKLAETEAEFEEYRQKKLEELQQTRRKLQDEINKNR</sequence>
<keyword evidence="2" id="KW-0472">Membrane</keyword>
<proteinExistence type="predicted"/>
<evidence type="ECO:0000313" key="5">
    <source>
        <dbReference type="Proteomes" id="UP000326994"/>
    </source>
</evidence>
<evidence type="ECO:0000256" key="3">
    <source>
        <dbReference type="SAM" id="SignalP"/>
    </source>
</evidence>
<name>A0A5J4G0L5_9FLAO</name>
<dbReference type="EMBL" id="BKCF01000002">
    <property type="protein sequence ID" value="GEQ86016.1"/>
    <property type="molecule type" value="Genomic_DNA"/>
</dbReference>
<gene>
    <name evidence="4" type="ORF">ULMS_15240</name>
</gene>
<feature type="signal peptide" evidence="3">
    <location>
        <begin position="1"/>
        <end position="20"/>
    </location>
</feature>
<evidence type="ECO:0000256" key="1">
    <source>
        <dbReference type="SAM" id="Coils"/>
    </source>
</evidence>
<evidence type="ECO:0008006" key="6">
    <source>
        <dbReference type="Google" id="ProtNLM"/>
    </source>
</evidence>
<feature type="coiled-coil region" evidence="1">
    <location>
        <begin position="160"/>
        <end position="198"/>
    </location>
</feature>
<dbReference type="RefSeq" id="WP_151893952.1">
    <property type="nucleotide sequence ID" value="NZ_BKCF01000002.1"/>
</dbReference>
<accession>A0A5J4G0L5</accession>
<evidence type="ECO:0000313" key="4">
    <source>
        <dbReference type="EMBL" id="GEQ86016.1"/>
    </source>
</evidence>
<dbReference type="AlphaFoldDB" id="A0A5J4G0L5"/>
<reference evidence="4 5" key="1">
    <citation type="submission" date="2019-08" db="EMBL/GenBank/DDBJ databases">
        <title>Ulvibacter marinistellae sp. nov., isolated from a starfish, Patiria pectinifera.</title>
        <authorList>
            <person name="Kawano K."/>
            <person name="Ushijima N."/>
            <person name="Kihara M."/>
            <person name="Itoh H."/>
        </authorList>
    </citation>
    <scope>NUCLEOTIDE SEQUENCE [LARGE SCALE GENOMIC DNA]</scope>
    <source>
        <strain evidence="4 5">KK4</strain>
    </source>
</reference>
<dbReference type="OrthoDB" id="981213at2"/>
<organism evidence="4 5">
    <name type="scientific">Patiriisocius marinistellae</name>
    <dbReference type="NCBI Taxonomy" id="2494560"/>
    <lineage>
        <taxon>Bacteria</taxon>
        <taxon>Pseudomonadati</taxon>
        <taxon>Bacteroidota</taxon>
        <taxon>Flavobacteriia</taxon>
        <taxon>Flavobacteriales</taxon>
        <taxon>Flavobacteriaceae</taxon>
        <taxon>Patiriisocius</taxon>
    </lineage>
</organism>
<keyword evidence="5" id="KW-1185">Reference proteome</keyword>
<protein>
    <recommendedName>
        <fullName evidence="6">tRNA (Guanine-N1)-methyltransferase</fullName>
    </recommendedName>
</protein>
<comment type="caution">
    <text evidence="4">The sequence shown here is derived from an EMBL/GenBank/DDBJ whole genome shotgun (WGS) entry which is preliminary data.</text>
</comment>
<evidence type="ECO:0000256" key="2">
    <source>
        <dbReference type="SAM" id="Phobius"/>
    </source>
</evidence>
<feature type="chain" id="PRO_5023827357" description="tRNA (Guanine-N1)-methyltransferase" evidence="3">
    <location>
        <begin position="21"/>
        <end position="200"/>
    </location>
</feature>
<dbReference type="Proteomes" id="UP000326994">
    <property type="component" value="Unassembled WGS sequence"/>
</dbReference>
<keyword evidence="2" id="KW-0812">Transmembrane</keyword>
<feature type="transmembrane region" description="Helical" evidence="2">
    <location>
        <begin position="134"/>
        <end position="153"/>
    </location>
</feature>
<keyword evidence="2" id="KW-1133">Transmembrane helix</keyword>
<keyword evidence="1" id="KW-0175">Coiled coil</keyword>
<keyword evidence="3" id="KW-0732">Signal</keyword>